<comment type="caution">
    <text evidence="4">The sequence shown here is derived from an EMBL/GenBank/DDBJ whole genome shotgun (WGS) entry which is preliminary data.</text>
</comment>
<feature type="region of interest" description="Disordered" evidence="1">
    <location>
        <begin position="343"/>
        <end position="374"/>
    </location>
</feature>
<evidence type="ECO:0000256" key="2">
    <source>
        <dbReference type="SAM" id="SignalP"/>
    </source>
</evidence>
<proteinExistence type="predicted"/>
<keyword evidence="5" id="KW-1185">Reference proteome</keyword>
<dbReference type="PANTHER" id="PTHR33734">
    <property type="entry name" value="LYSM DOMAIN-CONTAINING GPI-ANCHORED PROTEIN 2"/>
    <property type="match status" value="1"/>
</dbReference>
<keyword evidence="2" id="KW-0732">Signal</keyword>
<dbReference type="PANTHER" id="PTHR33734:SF35">
    <property type="entry name" value="LYSM DOMAIN-CONTAINING GPI-ANCHORED PROTEIN 1"/>
    <property type="match status" value="1"/>
</dbReference>
<feature type="signal peptide" evidence="2">
    <location>
        <begin position="1"/>
        <end position="23"/>
    </location>
</feature>
<accession>A0ABD1YI12</accession>
<dbReference type="Proteomes" id="UP001605036">
    <property type="component" value="Unassembled WGS sequence"/>
</dbReference>
<sequence>MEGVLLSACGLLFVLLSYKAVSAQPLNSTYYQESCYWGSCNSRLSYRAQGEPTLQGIADLFGVDFYEIMGANNLDITEAKTLATSKVKNGTLVLVPMKCDCIDQVRRTNQTVYKVKKGDTLSYISDTLFGGLVTYPEIGKVNNIVNLDQIQIDQLLVIPFLCSCPNITAPNPFTVGLTYSVANGDDLSKIASEFGSDATAIQTLNNITNPASLKAAQLIRVPIPACKANFTGGAQDADLVATKGAYNLTTPADCVQCKCYGDPTPTLHCVPNPVLDVAQCPSLDCSTNLKIGNFTTKLEADGSCDVISCEYKGYLYMGKVDKPISQTTQPTCPAYPAVPGPSTLGTIPGSTNSTSAPPGSPGSPGGPRAPSSAIASGPQPLLFSALSVAAASLLLIR</sequence>
<feature type="chain" id="PRO_5044854250" description="LysM domain-containing protein" evidence="2">
    <location>
        <begin position="24"/>
        <end position="397"/>
    </location>
</feature>
<dbReference type="Pfam" id="PF01476">
    <property type="entry name" value="LysM"/>
    <property type="match status" value="2"/>
</dbReference>
<gene>
    <name evidence="4" type="ORF">R1flu_014979</name>
</gene>
<dbReference type="Gene3D" id="3.10.350.10">
    <property type="entry name" value="LysM domain"/>
    <property type="match status" value="2"/>
</dbReference>
<name>A0ABD1YI12_9MARC</name>
<evidence type="ECO:0000256" key="1">
    <source>
        <dbReference type="SAM" id="MobiDB-lite"/>
    </source>
</evidence>
<dbReference type="InterPro" id="IPR036779">
    <property type="entry name" value="LysM_dom_sf"/>
</dbReference>
<dbReference type="CDD" id="cd00118">
    <property type="entry name" value="LysM"/>
    <property type="match status" value="2"/>
</dbReference>
<feature type="domain" description="LysM" evidence="3">
    <location>
        <begin position="111"/>
        <end position="158"/>
    </location>
</feature>
<evidence type="ECO:0000313" key="5">
    <source>
        <dbReference type="Proteomes" id="UP001605036"/>
    </source>
</evidence>
<dbReference type="SUPFAM" id="SSF54106">
    <property type="entry name" value="LysM domain"/>
    <property type="match status" value="2"/>
</dbReference>
<dbReference type="PROSITE" id="PS51782">
    <property type="entry name" value="LYSM"/>
    <property type="match status" value="2"/>
</dbReference>
<reference evidence="4 5" key="1">
    <citation type="submission" date="2024-09" db="EMBL/GenBank/DDBJ databases">
        <title>Chromosome-scale assembly of Riccia fluitans.</title>
        <authorList>
            <person name="Paukszto L."/>
            <person name="Sawicki J."/>
            <person name="Karawczyk K."/>
            <person name="Piernik-Szablinska J."/>
            <person name="Szczecinska M."/>
            <person name="Mazdziarz M."/>
        </authorList>
    </citation>
    <scope>NUCLEOTIDE SEQUENCE [LARGE SCALE GENOMIC DNA]</scope>
    <source>
        <strain evidence="4">Rf_01</strain>
        <tissue evidence="4">Aerial parts of the thallus</tissue>
    </source>
</reference>
<dbReference type="InterPro" id="IPR018392">
    <property type="entry name" value="LysM"/>
</dbReference>
<dbReference type="AlphaFoldDB" id="A0ABD1YI12"/>
<dbReference type="InterPro" id="IPR056561">
    <property type="entry name" value="NFP_LYK_LysM1"/>
</dbReference>
<dbReference type="Pfam" id="PF23446">
    <property type="entry name" value="LysM1_NFP_LYK"/>
    <property type="match status" value="1"/>
</dbReference>
<dbReference type="SMART" id="SM00257">
    <property type="entry name" value="LysM"/>
    <property type="match status" value="3"/>
</dbReference>
<feature type="domain" description="LysM" evidence="3">
    <location>
        <begin position="177"/>
        <end position="221"/>
    </location>
</feature>
<protein>
    <recommendedName>
        <fullName evidence="3">LysM domain-containing protein</fullName>
    </recommendedName>
</protein>
<organism evidence="4 5">
    <name type="scientific">Riccia fluitans</name>
    <dbReference type="NCBI Taxonomy" id="41844"/>
    <lineage>
        <taxon>Eukaryota</taxon>
        <taxon>Viridiplantae</taxon>
        <taxon>Streptophyta</taxon>
        <taxon>Embryophyta</taxon>
        <taxon>Marchantiophyta</taxon>
        <taxon>Marchantiopsida</taxon>
        <taxon>Marchantiidae</taxon>
        <taxon>Marchantiales</taxon>
        <taxon>Ricciaceae</taxon>
        <taxon>Riccia</taxon>
    </lineage>
</organism>
<dbReference type="EMBL" id="JBHFFA010000004">
    <property type="protein sequence ID" value="KAL2630293.1"/>
    <property type="molecule type" value="Genomic_DNA"/>
</dbReference>
<evidence type="ECO:0000259" key="3">
    <source>
        <dbReference type="PROSITE" id="PS51782"/>
    </source>
</evidence>
<feature type="compositionally biased region" description="Low complexity" evidence="1">
    <location>
        <begin position="348"/>
        <end position="357"/>
    </location>
</feature>
<evidence type="ECO:0000313" key="4">
    <source>
        <dbReference type="EMBL" id="KAL2630293.1"/>
    </source>
</evidence>